<dbReference type="PANTHER" id="PTHR37162">
    <property type="entry name" value="HAT FAMILY DIMERISATION DOMAINCONTAINING PROTEIN-RELATED"/>
    <property type="match status" value="1"/>
</dbReference>
<dbReference type="Proteomes" id="UP000504635">
    <property type="component" value="Unplaced"/>
</dbReference>
<dbReference type="KEGG" id="soy:115879579"/>
<organism evidence="2 3">
    <name type="scientific">Sitophilus oryzae</name>
    <name type="common">Rice weevil</name>
    <name type="synonym">Curculio oryzae</name>
    <dbReference type="NCBI Taxonomy" id="7048"/>
    <lineage>
        <taxon>Eukaryota</taxon>
        <taxon>Metazoa</taxon>
        <taxon>Ecdysozoa</taxon>
        <taxon>Arthropoda</taxon>
        <taxon>Hexapoda</taxon>
        <taxon>Insecta</taxon>
        <taxon>Pterygota</taxon>
        <taxon>Neoptera</taxon>
        <taxon>Endopterygota</taxon>
        <taxon>Coleoptera</taxon>
        <taxon>Polyphaga</taxon>
        <taxon>Cucujiformia</taxon>
        <taxon>Curculionidae</taxon>
        <taxon>Dryophthorinae</taxon>
        <taxon>Sitophilus</taxon>
    </lineage>
</organism>
<name>A0A6J2XLD7_SITOR</name>
<dbReference type="InParanoid" id="A0A6J2XLD7"/>
<evidence type="ECO:0000313" key="2">
    <source>
        <dbReference type="Proteomes" id="UP000504635"/>
    </source>
</evidence>
<feature type="compositionally biased region" description="Low complexity" evidence="1">
    <location>
        <begin position="368"/>
        <end position="380"/>
    </location>
</feature>
<protein>
    <submittedName>
        <fullName evidence="3">Uncharacterized protein LOC115879579</fullName>
    </submittedName>
</protein>
<dbReference type="GeneID" id="115879579"/>
<feature type="compositionally biased region" description="Pro residues" evidence="1">
    <location>
        <begin position="358"/>
        <end position="367"/>
    </location>
</feature>
<keyword evidence="2" id="KW-1185">Reference proteome</keyword>
<gene>
    <name evidence="3" type="primary">LOC115879579</name>
</gene>
<evidence type="ECO:0000256" key="1">
    <source>
        <dbReference type="SAM" id="MobiDB-lite"/>
    </source>
</evidence>
<dbReference type="OrthoDB" id="6783358at2759"/>
<accession>A0A6J2XLD7</accession>
<evidence type="ECO:0000313" key="3">
    <source>
        <dbReference type="RefSeq" id="XP_030752333.1"/>
    </source>
</evidence>
<dbReference type="SUPFAM" id="SSF53098">
    <property type="entry name" value="Ribonuclease H-like"/>
    <property type="match status" value="1"/>
</dbReference>
<proteinExistence type="predicted"/>
<dbReference type="AlphaFoldDB" id="A0A6J2XLD7"/>
<dbReference type="RefSeq" id="XP_030752333.1">
    <property type="nucleotide sequence ID" value="XM_030896473.1"/>
</dbReference>
<feature type="region of interest" description="Disordered" evidence="1">
    <location>
        <begin position="350"/>
        <end position="394"/>
    </location>
</feature>
<feature type="region of interest" description="Disordered" evidence="1">
    <location>
        <begin position="1"/>
        <end position="22"/>
    </location>
</feature>
<sequence>MSSDESYLTDDPSVPTSSKAKRKKYAQKFKSEWESEFKNWLAPGKTDTEGYCKVCQKNISVSSGKLQLVRHQDSEAHRKKCKSVKKQPTLTSLIKTGKERTSLDVATKRADLYISAFVAEHNLPFTVTEHIPQLLAKVCCDSDVAKNIKCSRTKTTSIVKNIIGKLSSKNIYDILKSVKFSLIIDESTDLSTTKHLVLICRYFDGNQIRDRFLTLIAMKSSKAVDIYREIVSFLNKNNVPFLNNLIGFASDGANVMAGAHESVMAKLKTDIPHIFLMKCVCHSFALCSSSACMKLPRAVEDCIRNIYNYIANSPKRIETLKEFQNFTHTKSTKILHPSQTRWLSLEAVVSGTERKTVPTPPPPPTTPAPAQHQHQQQPVATSPPSKPAPNTAAA</sequence>
<dbReference type="InterPro" id="IPR012337">
    <property type="entry name" value="RNaseH-like_sf"/>
</dbReference>
<dbReference type="PANTHER" id="PTHR37162:SF1">
    <property type="entry name" value="BED-TYPE DOMAIN-CONTAINING PROTEIN"/>
    <property type="match status" value="1"/>
</dbReference>
<reference evidence="3" key="1">
    <citation type="submission" date="2025-08" db="UniProtKB">
        <authorList>
            <consortium name="RefSeq"/>
        </authorList>
    </citation>
    <scope>IDENTIFICATION</scope>
    <source>
        <tissue evidence="3">Gonads</tissue>
    </source>
</reference>